<comment type="caution">
    <text evidence="1">The sequence shown here is derived from an EMBL/GenBank/DDBJ whole genome shotgun (WGS) entry which is preliminary data.</text>
</comment>
<accession>A0ACB6R8I6</accession>
<dbReference type="EMBL" id="MU003496">
    <property type="protein sequence ID" value="KAF2475486.1"/>
    <property type="molecule type" value="Genomic_DNA"/>
</dbReference>
<evidence type="ECO:0000313" key="1">
    <source>
        <dbReference type="EMBL" id="KAF2475486.1"/>
    </source>
</evidence>
<proteinExistence type="predicted"/>
<organism evidence="1 2">
    <name type="scientific">Lindgomyces ingoldianus</name>
    <dbReference type="NCBI Taxonomy" id="673940"/>
    <lineage>
        <taxon>Eukaryota</taxon>
        <taxon>Fungi</taxon>
        <taxon>Dikarya</taxon>
        <taxon>Ascomycota</taxon>
        <taxon>Pezizomycotina</taxon>
        <taxon>Dothideomycetes</taxon>
        <taxon>Pleosporomycetidae</taxon>
        <taxon>Pleosporales</taxon>
        <taxon>Lindgomycetaceae</taxon>
        <taxon>Lindgomyces</taxon>
    </lineage>
</organism>
<gene>
    <name evidence="1" type="ORF">BDR25DRAFT_103090</name>
</gene>
<reference evidence="1" key="1">
    <citation type="journal article" date="2020" name="Stud. Mycol.">
        <title>101 Dothideomycetes genomes: a test case for predicting lifestyles and emergence of pathogens.</title>
        <authorList>
            <person name="Haridas S."/>
            <person name="Albert R."/>
            <person name="Binder M."/>
            <person name="Bloem J."/>
            <person name="Labutti K."/>
            <person name="Salamov A."/>
            <person name="Andreopoulos B."/>
            <person name="Baker S."/>
            <person name="Barry K."/>
            <person name="Bills G."/>
            <person name="Bluhm B."/>
            <person name="Cannon C."/>
            <person name="Castanera R."/>
            <person name="Culley D."/>
            <person name="Daum C."/>
            <person name="Ezra D."/>
            <person name="Gonzalez J."/>
            <person name="Henrissat B."/>
            <person name="Kuo A."/>
            <person name="Liang C."/>
            <person name="Lipzen A."/>
            <person name="Lutzoni F."/>
            <person name="Magnuson J."/>
            <person name="Mondo S."/>
            <person name="Nolan M."/>
            <person name="Ohm R."/>
            <person name="Pangilinan J."/>
            <person name="Park H.-J."/>
            <person name="Ramirez L."/>
            <person name="Alfaro M."/>
            <person name="Sun H."/>
            <person name="Tritt A."/>
            <person name="Yoshinaga Y."/>
            <person name="Zwiers L.-H."/>
            <person name="Turgeon B."/>
            <person name="Goodwin S."/>
            <person name="Spatafora J."/>
            <person name="Crous P."/>
            <person name="Grigoriev I."/>
        </authorList>
    </citation>
    <scope>NUCLEOTIDE SEQUENCE</scope>
    <source>
        <strain evidence="1">ATCC 200398</strain>
    </source>
</reference>
<keyword evidence="2" id="KW-1185">Reference proteome</keyword>
<protein>
    <submittedName>
        <fullName evidence="1">Uncharacterized protein</fullName>
    </submittedName>
</protein>
<evidence type="ECO:0000313" key="2">
    <source>
        <dbReference type="Proteomes" id="UP000799755"/>
    </source>
</evidence>
<dbReference type="Proteomes" id="UP000799755">
    <property type="component" value="Unassembled WGS sequence"/>
</dbReference>
<sequence length="68" mass="7553">MVYSQFKHCLDYFLTGKMSTLTPQIPLPRHRHPNTPPIPIANSPIGNLRPGRSPIFRNSAVSTRVGGL</sequence>
<name>A0ACB6R8I6_9PLEO</name>